<organism evidence="2">
    <name type="scientific">Cryptosporidium canis</name>
    <dbReference type="NCBI Taxonomy" id="195482"/>
    <lineage>
        <taxon>Eukaryota</taxon>
        <taxon>Sar</taxon>
        <taxon>Alveolata</taxon>
        <taxon>Apicomplexa</taxon>
        <taxon>Conoidasida</taxon>
        <taxon>Coccidia</taxon>
        <taxon>Eucoccidiorida</taxon>
        <taxon>Eimeriorina</taxon>
        <taxon>Cryptosporidiidae</taxon>
        <taxon>Cryptosporidium</taxon>
    </lineage>
</organism>
<accession>A0A9D5DFZ6</accession>
<proteinExistence type="predicted"/>
<dbReference type="OrthoDB" id="341551at2759"/>
<gene>
    <name evidence="2" type="ORF">OJ253_2295</name>
</gene>
<feature type="region of interest" description="Disordered" evidence="1">
    <location>
        <begin position="630"/>
        <end position="650"/>
    </location>
</feature>
<feature type="compositionally biased region" description="Basic and acidic residues" evidence="1">
    <location>
        <begin position="808"/>
        <end position="824"/>
    </location>
</feature>
<dbReference type="Proteomes" id="UP001067231">
    <property type="component" value="Unassembled WGS sequence"/>
</dbReference>
<reference evidence="2" key="1">
    <citation type="submission" date="2022-10" db="EMBL/GenBank/DDBJ databases">
        <title>Adaptive evolution leads to modifications in subtelomeric GC content in a zoonotic Cryptosporidium species.</title>
        <authorList>
            <person name="Li J."/>
            <person name="Feng Y."/>
            <person name="Xiao L."/>
        </authorList>
    </citation>
    <scope>NUCLEOTIDE SEQUENCE</scope>
    <source>
        <strain evidence="2">33844</strain>
    </source>
</reference>
<protein>
    <submittedName>
        <fullName evidence="2">Uncharacterized protein</fullName>
    </submittedName>
</protein>
<sequence>MTEQLKSSRRLNPSLKSVKLLNRPLKGKNNVQDELDSIKADEINPSSKVVSPIKGVLKPKRRNIKAVQDSNIKPPPSEIAVFGSTQIPVNSSVGLNSNLPEALLAEAIKNNRIKLPGYLDLPGKLSRDIDKGVAGLTPGVSTDLGRIHDNLDRLKDEFCRFIDFKYHASTIGNTDLEQRVFLRNSFENLKEIDYPTIKMQQWNEYQNLLLEQKKNLLLFQKSRGGSQKLDDAWCQTDEHSFDEFINNNIKLKFEKLTEIKMKRLALKRRLYLKGYFDITDFDDIEQIYDDNMLSKLGLDNQFVNDSSEDELDNIMDFVEKMDSDGRIEYNNYQVRQILSVFDKKFKRKCKPDYYQFFFGYLDYEKEKKDKETDLYKLCESERVPKELKLKLVDFLDKKLNWTEIETPWEWERDFAIDEMNPLKRGTSKIRLSDMDSSLLKKGVPNEFLQELTDIRKEYRRELLDNSLRIYEMEGVSRSISDNLSIRKEFMKNEIYGNEKNHNKEFIKKLQLSDDDNDIPICKIKEPIEENNLVRKVRFKNEPYELDKKCLDEKEQYNIVFERDDKNKEYADDELHNFLENQLESSQASPDTESNSLSEDEVVINLSRLILTKGVSDELRKDLSKHLGKILQQHNRKSLKQSSSSSNKDSTVTNKNLFVSKVSTLKSKQILSSSKQFTGLGNMNISGVQEKNKNTNESIIGKDKNQICVSVDNLEHGKGLALNWDIDQVENKFNILRGAAGVLNALSELEHESNLVNNHDKLKKMVSEKVGNSEFDLDTNEIKELEDGVESIIKDILDKRSKEKKPRQDHREPIFEKVDDDAHQN</sequence>
<comment type="caution">
    <text evidence="2">The sequence shown here is derived from an EMBL/GenBank/DDBJ whole genome shotgun (WGS) entry which is preliminary data.</text>
</comment>
<name>A0A9D5DFZ6_9CRYT</name>
<evidence type="ECO:0000313" key="2">
    <source>
        <dbReference type="EMBL" id="KAJ1607498.1"/>
    </source>
</evidence>
<feature type="region of interest" description="Disordered" evidence="1">
    <location>
        <begin position="1"/>
        <end position="23"/>
    </location>
</feature>
<feature type="region of interest" description="Disordered" evidence="1">
    <location>
        <begin position="798"/>
        <end position="824"/>
    </location>
</feature>
<dbReference type="EMBL" id="JAPCXC010000058">
    <property type="protein sequence ID" value="KAJ1607498.1"/>
    <property type="molecule type" value="Genomic_DNA"/>
</dbReference>
<feature type="compositionally biased region" description="Low complexity" evidence="1">
    <location>
        <begin position="639"/>
        <end position="650"/>
    </location>
</feature>
<evidence type="ECO:0000256" key="1">
    <source>
        <dbReference type="SAM" id="MobiDB-lite"/>
    </source>
</evidence>
<dbReference type="AlphaFoldDB" id="A0A9D5DFZ6"/>
<feature type="compositionally biased region" description="Polar residues" evidence="1">
    <location>
        <begin position="1"/>
        <end position="15"/>
    </location>
</feature>